<dbReference type="EMBL" id="JANKHO010002738">
    <property type="protein sequence ID" value="KAJ3489279.1"/>
    <property type="molecule type" value="Genomic_DNA"/>
</dbReference>
<keyword evidence="1" id="KW-0812">Transmembrane</keyword>
<dbReference type="OrthoDB" id="3058904at2759"/>
<evidence type="ECO:0000313" key="2">
    <source>
        <dbReference type="EMBL" id="KAJ3489279.1"/>
    </source>
</evidence>
<keyword evidence="1" id="KW-0472">Membrane</keyword>
<feature type="transmembrane region" description="Helical" evidence="1">
    <location>
        <begin position="81"/>
        <end position="103"/>
    </location>
</feature>
<keyword evidence="3" id="KW-1185">Reference proteome</keyword>
<accession>A0A9W8MRJ0</accession>
<protein>
    <submittedName>
        <fullName evidence="2">Uncharacterized protein</fullName>
    </submittedName>
</protein>
<organism evidence="2 3">
    <name type="scientific">Agrocybe chaxingu</name>
    <dbReference type="NCBI Taxonomy" id="84603"/>
    <lineage>
        <taxon>Eukaryota</taxon>
        <taxon>Fungi</taxon>
        <taxon>Dikarya</taxon>
        <taxon>Basidiomycota</taxon>
        <taxon>Agaricomycotina</taxon>
        <taxon>Agaricomycetes</taxon>
        <taxon>Agaricomycetidae</taxon>
        <taxon>Agaricales</taxon>
        <taxon>Agaricineae</taxon>
        <taxon>Strophariaceae</taxon>
        <taxon>Agrocybe</taxon>
    </lineage>
</organism>
<keyword evidence="1" id="KW-1133">Transmembrane helix</keyword>
<gene>
    <name evidence="2" type="ORF">NLJ89_g11545</name>
</gene>
<dbReference type="AlphaFoldDB" id="A0A9W8MRJ0"/>
<proteinExistence type="predicted"/>
<dbReference type="Proteomes" id="UP001148786">
    <property type="component" value="Unassembled WGS sequence"/>
</dbReference>
<name>A0A9W8MRJ0_9AGAR</name>
<feature type="transmembrane region" description="Helical" evidence="1">
    <location>
        <begin position="139"/>
        <end position="165"/>
    </location>
</feature>
<evidence type="ECO:0000256" key="1">
    <source>
        <dbReference type="SAM" id="Phobius"/>
    </source>
</evidence>
<sequence>MPPIPPFQKSSRAFWASSIPLLISSAAVEVKADIKVEVVVDLLHEVAFILNDALINVQYIVEHPTDFALTLSDTILSTKEVSFVVGTVIHLLFTVLGLVYAAVGVAAHGVVGPAIAEIGGLVAKLLTVVLALVPGLLALLIPTIISVIPIVYHLSLANVVAVLGLPPLF</sequence>
<reference evidence="2" key="1">
    <citation type="submission" date="2022-07" db="EMBL/GenBank/DDBJ databases">
        <title>Genome Sequence of Agrocybe chaxingu.</title>
        <authorList>
            <person name="Buettner E."/>
        </authorList>
    </citation>
    <scope>NUCLEOTIDE SEQUENCE</scope>
    <source>
        <strain evidence="2">MP-N11</strain>
    </source>
</reference>
<feature type="transmembrane region" description="Helical" evidence="1">
    <location>
        <begin position="110"/>
        <end position="133"/>
    </location>
</feature>
<evidence type="ECO:0000313" key="3">
    <source>
        <dbReference type="Proteomes" id="UP001148786"/>
    </source>
</evidence>
<comment type="caution">
    <text evidence="2">The sequence shown here is derived from an EMBL/GenBank/DDBJ whole genome shotgun (WGS) entry which is preliminary data.</text>
</comment>